<dbReference type="PANTHER" id="PTHR33221">
    <property type="entry name" value="WINGED HELIX-TURN-HELIX TRANSCRIPTIONAL REGULATOR, RRF2 FAMILY"/>
    <property type="match status" value="1"/>
</dbReference>
<dbReference type="InterPro" id="IPR036390">
    <property type="entry name" value="WH_DNA-bd_sf"/>
</dbReference>
<reference evidence="1" key="1">
    <citation type="submission" date="2022-05" db="EMBL/GenBank/DDBJ databases">
        <title>Expanded diversity of anoxic marine methylotrophy in a Black Sea sulfate reducing microorganism.</title>
        <authorList>
            <person name="Fischer P.Q."/>
            <person name="Stams A.J.M."/>
            <person name="Villanueva L."/>
            <person name="Sousa D.Z."/>
        </authorList>
    </citation>
    <scope>NUCLEOTIDE SEQUENCE</scope>
    <source>
        <strain evidence="1">P130</strain>
    </source>
</reference>
<dbReference type="PROSITE" id="PS51197">
    <property type="entry name" value="HTH_RRF2_2"/>
    <property type="match status" value="1"/>
</dbReference>
<dbReference type="SUPFAM" id="SSF46785">
    <property type="entry name" value="Winged helix' DNA-binding domain"/>
    <property type="match status" value="1"/>
</dbReference>
<proteinExistence type="predicted"/>
<dbReference type="Pfam" id="PF02082">
    <property type="entry name" value="Rrf2"/>
    <property type="match status" value="1"/>
</dbReference>
<gene>
    <name evidence="1" type="ORF">M8H41_10000</name>
</gene>
<accession>A0ABT8QPB4</accession>
<dbReference type="PANTHER" id="PTHR33221:SF15">
    <property type="entry name" value="HTH-TYPE TRANSCRIPTIONAL REGULATOR YWGB-RELATED"/>
    <property type="match status" value="1"/>
</dbReference>
<protein>
    <submittedName>
        <fullName evidence="1">Rrf2 family transcriptional regulator</fullName>
    </submittedName>
</protein>
<dbReference type="InterPro" id="IPR036388">
    <property type="entry name" value="WH-like_DNA-bd_sf"/>
</dbReference>
<sequence>MQLMVQSGDLGPKWFHVALRAMVMMGESKTLLKSNYMAEAIGEDPTFLRKILAGLAKANLIQTHGGRYGGYCLAKEPNEITVKNVYTALGLYPPTPVSSVPATGAELFISLIISKAEDKFQSVLDSFTIEDILKHKIEA</sequence>
<organism evidence="1 2">
    <name type="scientific">Desulfosporosinus nitroreducens</name>
    <dbReference type="NCBI Taxonomy" id="2018668"/>
    <lineage>
        <taxon>Bacteria</taxon>
        <taxon>Bacillati</taxon>
        <taxon>Bacillota</taxon>
        <taxon>Clostridia</taxon>
        <taxon>Eubacteriales</taxon>
        <taxon>Desulfitobacteriaceae</taxon>
        <taxon>Desulfosporosinus</taxon>
    </lineage>
</organism>
<evidence type="ECO:0000313" key="1">
    <source>
        <dbReference type="EMBL" id="MDO0823183.1"/>
    </source>
</evidence>
<comment type="caution">
    <text evidence="1">The sequence shown here is derived from an EMBL/GenBank/DDBJ whole genome shotgun (WGS) entry which is preliminary data.</text>
</comment>
<dbReference type="RefSeq" id="WP_252471152.1">
    <property type="nucleotide sequence ID" value="NZ_JAMHFY010000020.1"/>
</dbReference>
<dbReference type="Gene3D" id="1.10.10.10">
    <property type="entry name" value="Winged helix-like DNA-binding domain superfamily/Winged helix DNA-binding domain"/>
    <property type="match status" value="1"/>
</dbReference>
<name>A0ABT8QPB4_9FIRM</name>
<dbReference type="Proteomes" id="UP001176021">
    <property type="component" value="Unassembled WGS sequence"/>
</dbReference>
<dbReference type="EMBL" id="JAMJEV010000007">
    <property type="protein sequence ID" value="MDO0823183.1"/>
    <property type="molecule type" value="Genomic_DNA"/>
</dbReference>
<keyword evidence="2" id="KW-1185">Reference proteome</keyword>
<evidence type="ECO:0000313" key="2">
    <source>
        <dbReference type="Proteomes" id="UP001176021"/>
    </source>
</evidence>
<dbReference type="InterPro" id="IPR000944">
    <property type="entry name" value="Tscrpt_reg_Rrf2"/>
</dbReference>